<accession>A0A9D1TJP3</accession>
<dbReference type="PANTHER" id="PTHR43788">
    <property type="entry name" value="DNA2/NAM7 HELICASE FAMILY MEMBER"/>
    <property type="match status" value="1"/>
</dbReference>
<dbReference type="EMBL" id="DXHX01000072">
    <property type="protein sequence ID" value="HIV74410.1"/>
    <property type="molecule type" value="Genomic_DNA"/>
</dbReference>
<dbReference type="CDD" id="cd17933">
    <property type="entry name" value="DEXSc_RecD-like"/>
    <property type="match status" value="1"/>
</dbReference>
<dbReference type="PANTHER" id="PTHR43788:SF6">
    <property type="entry name" value="DNA HELICASE B"/>
    <property type="match status" value="1"/>
</dbReference>
<dbReference type="AlphaFoldDB" id="A0A9D1TJP3"/>
<gene>
    <name evidence="3" type="primary">recD2</name>
    <name evidence="8" type="ORF">H9895_04930</name>
</gene>
<proteinExistence type="inferred from homology"/>
<dbReference type="Gene3D" id="2.30.30.940">
    <property type="match status" value="1"/>
</dbReference>
<dbReference type="Pfam" id="PF23139">
    <property type="entry name" value="OB_YrrC"/>
    <property type="match status" value="1"/>
</dbReference>
<feature type="domain" description="ATP-dependent RecD2 DNA helicase OB-fold" evidence="7">
    <location>
        <begin position="11"/>
        <end position="88"/>
    </location>
</feature>
<evidence type="ECO:0000259" key="5">
    <source>
        <dbReference type="Pfam" id="PF14490"/>
    </source>
</evidence>
<evidence type="ECO:0000313" key="9">
    <source>
        <dbReference type="Proteomes" id="UP000823937"/>
    </source>
</evidence>
<evidence type="ECO:0000313" key="8">
    <source>
        <dbReference type="EMBL" id="HIV74410.1"/>
    </source>
</evidence>
<dbReference type="SUPFAM" id="SSF52540">
    <property type="entry name" value="P-loop containing nucleoside triphosphate hydrolases"/>
    <property type="match status" value="2"/>
</dbReference>
<comment type="catalytic activity">
    <reaction evidence="3">
        <text>ATP + H2O = ADP + phosphate + H(+)</text>
        <dbReference type="Rhea" id="RHEA:13065"/>
        <dbReference type="ChEBI" id="CHEBI:15377"/>
        <dbReference type="ChEBI" id="CHEBI:15378"/>
        <dbReference type="ChEBI" id="CHEBI:30616"/>
        <dbReference type="ChEBI" id="CHEBI:43474"/>
        <dbReference type="ChEBI" id="CHEBI:456216"/>
        <dbReference type="EC" id="5.6.2.3"/>
    </reaction>
</comment>
<evidence type="ECO:0000259" key="6">
    <source>
        <dbReference type="Pfam" id="PF18335"/>
    </source>
</evidence>
<dbReference type="Pfam" id="PF18335">
    <property type="entry name" value="SH3_13"/>
    <property type="match status" value="1"/>
</dbReference>
<keyword evidence="3" id="KW-0378">Hydrolase</keyword>
<dbReference type="Gene3D" id="1.10.150.20">
    <property type="entry name" value="5' to 3' exonuclease, C-terminal subdomain"/>
    <property type="match status" value="1"/>
</dbReference>
<dbReference type="InterPro" id="IPR027785">
    <property type="entry name" value="UvrD-like_helicase_C"/>
</dbReference>
<dbReference type="InterPro" id="IPR050534">
    <property type="entry name" value="Coronavir_polyprotein_1ab"/>
</dbReference>
<dbReference type="Proteomes" id="UP000823937">
    <property type="component" value="Unassembled WGS sequence"/>
</dbReference>
<name>A0A9D1TJP3_9BACI</name>
<dbReference type="GO" id="GO:0003677">
    <property type="term" value="F:DNA binding"/>
    <property type="evidence" value="ECO:0007669"/>
    <property type="project" value="UniProtKB-UniRule"/>
</dbReference>
<keyword evidence="2 3" id="KW-0067">ATP-binding</keyword>
<dbReference type="HAMAP" id="MF_01488">
    <property type="entry name" value="RecD2"/>
    <property type="match status" value="1"/>
</dbReference>
<comment type="caution">
    <text evidence="8">The sequence shown here is derived from an EMBL/GenBank/DDBJ whole genome shotgun (WGS) entry which is preliminary data.</text>
</comment>
<dbReference type="GO" id="GO:0016787">
    <property type="term" value="F:hydrolase activity"/>
    <property type="evidence" value="ECO:0007669"/>
    <property type="project" value="UniProtKB-KW"/>
</dbReference>
<reference evidence="8" key="1">
    <citation type="journal article" date="2021" name="PeerJ">
        <title>Extensive microbial diversity within the chicken gut microbiome revealed by metagenomics and culture.</title>
        <authorList>
            <person name="Gilroy R."/>
            <person name="Ravi A."/>
            <person name="Getino M."/>
            <person name="Pursley I."/>
            <person name="Horton D.L."/>
            <person name="Alikhan N.F."/>
            <person name="Baker D."/>
            <person name="Gharbi K."/>
            <person name="Hall N."/>
            <person name="Watson M."/>
            <person name="Adriaenssens E.M."/>
            <person name="Foster-Nyarko E."/>
            <person name="Jarju S."/>
            <person name="Secka A."/>
            <person name="Antonio M."/>
            <person name="Oren A."/>
            <person name="Chaudhuri R.R."/>
            <person name="La Ragione R."/>
            <person name="Hildebrand F."/>
            <person name="Pallen M.J."/>
        </authorList>
    </citation>
    <scope>NUCLEOTIDE SEQUENCE</scope>
    <source>
        <strain evidence="8">CHK169-2315</strain>
    </source>
</reference>
<evidence type="ECO:0000256" key="1">
    <source>
        <dbReference type="ARBA" id="ARBA00022741"/>
    </source>
</evidence>
<dbReference type="GO" id="GO:0006310">
    <property type="term" value="P:DNA recombination"/>
    <property type="evidence" value="ECO:0007669"/>
    <property type="project" value="InterPro"/>
</dbReference>
<keyword evidence="3 8" id="KW-0347">Helicase</keyword>
<dbReference type="GO" id="GO:0017116">
    <property type="term" value="F:single-stranded DNA helicase activity"/>
    <property type="evidence" value="ECO:0007669"/>
    <property type="project" value="TreeGrafter"/>
</dbReference>
<keyword evidence="1 3" id="KW-0547">Nucleotide-binding</keyword>
<reference evidence="8" key="2">
    <citation type="submission" date="2021-04" db="EMBL/GenBank/DDBJ databases">
        <authorList>
            <person name="Gilroy R."/>
        </authorList>
    </citation>
    <scope>NUCLEOTIDE SEQUENCE</scope>
    <source>
        <strain evidence="8">CHK169-2315</strain>
    </source>
</reference>
<sequence>MGNEQIEEALYITGEIVFTIYENVDQHFSIAKIKIIETNEDFDEKEIVVKGHFIQLQKGVVYQFYGSLIQHKKFGLQYDVTSYQTFVPKTEEAVIQYLSSDIFPGVGKKTATRIVEHLGEKAIDKILDNEQVLLSIPNLRKKTANVIAKTLQENQGFEKIAVLLTKYGVSLKMAQQLYKMYKDETMVILRDNPYQFVFEVEGFGFLTADKIAEVNGIDRADPKRIQASCFYVLQESMFAGHVYLPLTLCMEQMKKTLRIPQISDSQIMDEIKRIAEEKKVILSQSNVYMPSLYYAEDHFSAHIKRIMQTEIENETTEAELLKIIGQIEEEESIYYGEQQFEAMRDALHEKVMILTGGPGTGKTTVIKGILKAYAAVHDVSLDYHAYKNKKDFPFILTAPTGRAAKRMQESTGLKAMTIHRLLGWDGDKTFEKNEYEQLSGKLLIIDEFSMVDTWLANHLFKAIPSDMQVLIVGDEDQLPSVGPGQVLSDLLHSKQIPAVQLNEVYRQEEGSKIIQLAHSIKNDVCTPNDIVKEKDFSFLPCQEDQVVELVTTVISRALQKDIPIQNIQVLAPMYKTQAGINALNKAIQQLVNPPAKKKRERTFQEVVYRVGDRVIQLVNQPEDGVYNGDIGEIIQIFSAKENEDKEEQIIIKFDEREVVYTRSDYINFTHAYCISIHKSQGSEFPIVILPIVWTYRRMLRKNLLYTAITRSKTSLILCGELDAFMEGVHTIDTNVRYTTLQQYVKEKLQDQAEEKEENEETPIAIAANIESHTNTDVEKVETYELPDPVHVDDFTPYDFMEEEEQTLF</sequence>
<evidence type="ECO:0000256" key="2">
    <source>
        <dbReference type="ARBA" id="ARBA00022840"/>
    </source>
</evidence>
<dbReference type="InterPro" id="IPR027417">
    <property type="entry name" value="P-loop_NTPase"/>
</dbReference>
<feature type="domain" description="ATP-dependent RecD2 DNA helicase-like helix-hairpin-helix" evidence="5">
    <location>
        <begin position="153"/>
        <end position="243"/>
    </location>
</feature>
<keyword evidence="3" id="KW-0413">Isomerase</keyword>
<dbReference type="Pfam" id="PF14490">
    <property type="entry name" value="HHH_RecD2"/>
    <property type="match status" value="1"/>
</dbReference>
<organism evidence="8 9">
    <name type="scientific">Candidatus Pseudogracilibacillus intestinigallinarum</name>
    <dbReference type="NCBI Taxonomy" id="2838742"/>
    <lineage>
        <taxon>Bacteria</taxon>
        <taxon>Bacillati</taxon>
        <taxon>Bacillota</taxon>
        <taxon>Bacilli</taxon>
        <taxon>Bacillales</taxon>
        <taxon>Bacillaceae</taxon>
        <taxon>Pseudogracilibacillus</taxon>
    </lineage>
</organism>
<protein>
    <recommendedName>
        <fullName evidence="3">ATP-dependent RecD2 DNA helicase</fullName>
        <ecNumber evidence="3">5.6.2.3</ecNumber>
    </recommendedName>
    <alternativeName>
        <fullName evidence="3">DNA 5'-3' helicase subunit RecD2</fullName>
    </alternativeName>
</protein>
<comment type="function">
    <text evidence="3">DNA-dependent ATPase and ATP-dependent 5'-3' DNA helicase. Has no activity on blunt DNA or DNA with 3'-overhangs, requires at least 10 bases of 5'-ssDNA for helicase activity.</text>
</comment>
<dbReference type="GO" id="GO:0043139">
    <property type="term" value="F:5'-3' DNA helicase activity"/>
    <property type="evidence" value="ECO:0007669"/>
    <property type="project" value="UniProtKB-UniRule"/>
</dbReference>
<evidence type="ECO:0000259" key="4">
    <source>
        <dbReference type="Pfam" id="PF13538"/>
    </source>
</evidence>
<dbReference type="GO" id="GO:0009338">
    <property type="term" value="C:exodeoxyribonuclease V complex"/>
    <property type="evidence" value="ECO:0007669"/>
    <property type="project" value="TreeGrafter"/>
</dbReference>
<dbReference type="Pfam" id="PF13245">
    <property type="entry name" value="AAA_19"/>
    <property type="match status" value="1"/>
</dbReference>
<evidence type="ECO:0000259" key="7">
    <source>
        <dbReference type="Pfam" id="PF23139"/>
    </source>
</evidence>
<feature type="domain" description="ATP-dependent RecD2 DNA helicase SH3" evidence="6">
    <location>
        <begin position="583"/>
        <end position="653"/>
    </location>
</feature>
<dbReference type="Pfam" id="PF13538">
    <property type="entry name" value="UvrD_C_2"/>
    <property type="match status" value="1"/>
</dbReference>
<keyword evidence="3" id="KW-0238">DNA-binding</keyword>
<dbReference type="InterPro" id="IPR041451">
    <property type="entry name" value="RecD2_SH13"/>
</dbReference>
<comment type="similarity">
    <text evidence="3">Belongs to the RecD family. RecD2 subfamily.</text>
</comment>
<dbReference type="Gene3D" id="3.40.50.300">
    <property type="entry name" value="P-loop containing nucleotide triphosphate hydrolases"/>
    <property type="match status" value="2"/>
</dbReference>
<dbReference type="CDD" id="cd18809">
    <property type="entry name" value="SF1_C_RecD"/>
    <property type="match status" value="1"/>
</dbReference>
<dbReference type="GO" id="GO:0005524">
    <property type="term" value="F:ATP binding"/>
    <property type="evidence" value="ECO:0007669"/>
    <property type="project" value="UniProtKB-UniRule"/>
</dbReference>
<dbReference type="Gene3D" id="1.10.10.2220">
    <property type="match status" value="1"/>
</dbReference>
<evidence type="ECO:0000256" key="3">
    <source>
        <dbReference type="HAMAP-Rule" id="MF_01488"/>
    </source>
</evidence>
<dbReference type="InterPro" id="IPR006345">
    <property type="entry name" value="RecD2"/>
</dbReference>
<dbReference type="InterPro" id="IPR029493">
    <property type="entry name" value="RecD2-like_HHH"/>
</dbReference>
<feature type="binding site" evidence="3">
    <location>
        <begin position="359"/>
        <end position="363"/>
    </location>
    <ligand>
        <name>ATP</name>
        <dbReference type="ChEBI" id="CHEBI:30616"/>
    </ligand>
</feature>
<dbReference type="NCBIfam" id="TIGR01448">
    <property type="entry name" value="recD_rel"/>
    <property type="match status" value="1"/>
</dbReference>
<feature type="domain" description="UvrD-like helicase C-terminal" evidence="4">
    <location>
        <begin position="670"/>
        <end position="717"/>
    </location>
</feature>
<dbReference type="EC" id="5.6.2.3" evidence="3"/>
<dbReference type="InterPro" id="IPR055446">
    <property type="entry name" value="RecD2_N_OB"/>
</dbReference>